<dbReference type="Pfam" id="PF10754">
    <property type="entry name" value="DUF2569"/>
    <property type="match status" value="1"/>
</dbReference>
<organism evidence="5 6">
    <name type="scientific">Pedosphaera parvula (strain Ellin514)</name>
    <dbReference type="NCBI Taxonomy" id="320771"/>
    <lineage>
        <taxon>Bacteria</taxon>
        <taxon>Pseudomonadati</taxon>
        <taxon>Verrucomicrobiota</taxon>
        <taxon>Pedosphaerae</taxon>
        <taxon>Pedosphaerales</taxon>
        <taxon>Pedosphaeraceae</taxon>
        <taxon>Pedosphaera</taxon>
    </lineage>
</organism>
<feature type="transmembrane region" description="Helical" evidence="1">
    <location>
        <begin position="821"/>
        <end position="844"/>
    </location>
</feature>
<comment type="caution">
    <text evidence="5">The sequence shown here is derived from an EMBL/GenBank/DDBJ whole genome shotgun (WGS) entry which is preliminary data.</text>
</comment>
<dbReference type="Pfam" id="PF01841">
    <property type="entry name" value="Transglut_core"/>
    <property type="match status" value="1"/>
</dbReference>
<evidence type="ECO:0000313" key="5">
    <source>
        <dbReference type="EMBL" id="EEF57936.1"/>
    </source>
</evidence>
<feature type="transmembrane region" description="Helical" evidence="1">
    <location>
        <begin position="666"/>
        <end position="687"/>
    </location>
</feature>
<dbReference type="Pfam" id="PF12969">
    <property type="entry name" value="DUF3857"/>
    <property type="match status" value="1"/>
</dbReference>
<dbReference type="Proteomes" id="UP000003688">
    <property type="component" value="Unassembled WGS sequence"/>
</dbReference>
<dbReference type="InterPro" id="IPR038765">
    <property type="entry name" value="Papain-like_cys_pep_sf"/>
</dbReference>
<dbReference type="InterPro" id="IPR002931">
    <property type="entry name" value="Transglutaminase-like"/>
</dbReference>
<dbReference type="Gene3D" id="2.60.40.3140">
    <property type="match status" value="1"/>
</dbReference>
<dbReference type="STRING" id="320771.Cflav_PD1111"/>
<feature type="transmembrane region" description="Helical" evidence="1">
    <location>
        <begin position="793"/>
        <end position="815"/>
    </location>
</feature>
<evidence type="ECO:0000256" key="2">
    <source>
        <dbReference type="SAM" id="SignalP"/>
    </source>
</evidence>
<dbReference type="InterPro" id="IPR019690">
    <property type="entry name" value="DUF2569"/>
</dbReference>
<dbReference type="RefSeq" id="WP_007417998.1">
    <property type="nucleotide sequence ID" value="NZ_ABOX02000053.1"/>
</dbReference>
<evidence type="ECO:0000256" key="1">
    <source>
        <dbReference type="SAM" id="Phobius"/>
    </source>
</evidence>
<evidence type="ECO:0000259" key="4">
    <source>
        <dbReference type="Pfam" id="PF12969"/>
    </source>
</evidence>
<feature type="signal peptide" evidence="2">
    <location>
        <begin position="1"/>
        <end position="26"/>
    </location>
</feature>
<keyword evidence="2" id="KW-0732">Signal</keyword>
<keyword evidence="1" id="KW-1133">Transmembrane helix</keyword>
<dbReference type="AlphaFoldDB" id="B9XQB2"/>
<dbReference type="Gene3D" id="3.10.620.30">
    <property type="match status" value="1"/>
</dbReference>
<feature type="domain" description="DUF3857" evidence="4">
    <location>
        <begin position="72"/>
        <end position="235"/>
    </location>
</feature>
<feature type="chain" id="PRO_5002894550" evidence="2">
    <location>
        <begin position="27"/>
        <end position="855"/>
    </location>
</feature>
<sequence length="855" mass="97718" precursor="true">MGRAGLGHLIIATSLFCLTLASVAQGQSITNGVAMAPPPKWVKSFEEPSAGAFENNGTEGESFILLEEQQHAGTGEVYTHVVKKITSQSGVQDGAKVHFSFDPTYQRLDLNFIVLRRGDKIYDRLEPEKIKVFQQETELERHQYNGTLSAVLFVEDVRVGDILEYGWTIRGSNPVMGGHFIHSFLVDWSVPVQKQVYRVLWPAEKKLIVKQHQTEVRPEVTHLEGVDDYTWEIKRRTPVVVEDTTPLGYNPFGWIQLTEFSSWKDVVEWALPLYVSTKPLPDELRQKIAAWRLAGEPEDQVQAALRFVQDEVRYLGMEIGPGSHRPSEPGVVFARRFGDCKDKVSLFCTMLHEMGIEAHPVLVHTSRRQHLDEWAPSPYAFNHVVALVKVNGNNIWVDPTRSFQRGHLKDLYFPDYARGLIIKPGTTDLCLIPAPKAGLPKTTVNESFNIKSYNSPIQYEVTTTYEGLSADHMRASFSNSRREELEKTLLNQSAKRYPKIKMTRPMESQDDQQRNIFILIEHYEVKDIYELSDDTRKWSTWFYPDEILPFVKRPETSFRSMPLGIVHPWHYVQNTEIRLPQDYNLQNETKQVEEKALRFERQVNYTNRLLRLHYELESLADEVPTKEVPEHLENLKKIRAVVGYGIQHPNVTPDAPKPAEPFQVNWSILAMAGMYFVLATVAAVIAHHYRPQYHANEPPLIIHELKGIGGWLIVLTIILCLKPIIYAVFLLKHAGVYFTLSSWSILTTPGNAHYDPLWAPLLIFEVLGNLTMLVFSVLILVLFFQNRFAFPRFFMLFLVLSVIMVTLDEVGAGLIPKAHGGPAVSGVALFRTLFHSIVWILYVVRSQRVKLTFVE</sequence>
<keyword evidence="1" id="KW-0472">Membrane</keyword>
<dbReference type="SUPFAM" id="SSF54001">
    <property type="entry name" value="Cysteine proteinases"/>
    <property type="match status" value="1"/>
</dbReference>
<proteinExistence type="predicted"/>
<feature type="transmembrane region" description="Helical" evidence="1">
    <location>
        <begin position="708"/>
        <end position="731"/>
    </location>
</feature>
<evidence type="ECO:0000259" key="3">
    <source>
        <dbReference type="Pfam" id="PF01841"/>
    </source>
</evidence>
<keyword evidence="1" id="KW-0812">Transmembrane</keyword>
<name>B9XQB2_PEDPL</name>
<accession>B9XQB2</accession>
<feature type="transmembrane region" description="Helical" evidence="1">
    <location>
        <begin position="757"/>
        <end position="784"/>
    </location>
</feature>
<keyword evidence="6" id="KW-1185">Reference proteome</keyword>
<feature type="domain" description="Transglutaminase-like" evidence="3">
    <location>
        <begin position="294"/>
        <end position="397"/>
    </location>
</feature>
<evidence type="ECO:0000313" key="6">
    <source>
        <dbReference type="Proteomes" id="UP000003688"/>
    </source>
</evidence>
<dbReference type="InterPro" id="IPR024618">
    <property type="entry name" value="DUF3857"/>
</dbReference>
<gene>
    <name evidence="5" type="ORF">Cflav_PD1111</name>
</gene>
<reference evidence="5 6" key="1">
    <citation type="journal article" date="2011" name="J. Bacteriol.">
        <title>Genome sequence of 'Pedosphaera parvula' Ellin514, an aerobic Verrucomicrobial isolate from pasture soil.</title>
        <authorList>
            <person name="Kant R."/>
            <person name="van Passel M.W."/>
            <person name="Sangwan P."/>
            <person name="Palva A."/>
            <person name="Lucas S."/>
            <person name="Copeland A."/>
            <person name="Lapidus A."/>
            <person name="Glavina Del Rio T."/>
            <person name="Dalin E."/>
            <person name="Tice H."/>
            <person name="Bruce D."/>
            <person name="Goodwin L."/>
            <person name="Pitluck S."/>
            <person name="Chertkov O."/>
            <person name="Larimer F.W."/>
            <person name="Land M.L."/>
            <person name="Hauser L."/>
            <person name="Brettin T.S."/>
            <person name="Detter J.C."/>
            <person name="Han S."/>
            <person name="de Vos W.M."/>
            <person name="Janssen P.H."/>
            <person name="Smidt H."/>
        </authorList>
    </citation>
    <scope>NUCLEOTIDE SEQUENCE [LARGE SCALE GENOMIC DNA]</scope>
    <source>
        <strain evidence="5 6">Ellin514</strain>
    </source>
</reference>
<protein>
    <submittedName>
        <fullName evidence="5">Transglutaminase domain protein</fullName>
    </submittedName>
</protein>
<dbReference type="EMBL" id="ABOX02000053">
    <property type="protein sequence ID" value="EEF57936.1"/>
    <property type="molecule type" value="Genomic_DNA"/>
</dbReference>